<evidence type="ECO:0000256" key="3">
    <source>
        <dbReference type="ARBA" id="ARBA00022801"/>
    </source>
</evidence>
<feature type="active site" evidence="5">
    <location>
        <position position="16"/>
    </location>
</feature>
<reference evidence="7 8" key="1">
    <citation type="journal article" date="2010" name="J. Bacteriol.">
        <title>Complete genome sequence of the aerobic facultative methanotroph Methylocella silvestris BL2.</title>
        <authorList>
            <person name="Chen Y."/>
            <person name="Crombie A."/>
            <person name="Rahman M.T."/>
            <person name="Dedysh S.N."/>
            <person name="Liesack W."/>
            <person name="Stott M.B."/>
            <person name="Alam M."/>
            <person name="Theisen A.R."/>
            <person name="Murrell J.C."/>
            <person name="Dunfield P.F."/>
        </authorList>
    </citation>
    <scope>NUCLEOTIDE SEQUENCE [LARGE SCALE GENOMIC DNA]</scope>
    <source>
        <strain evidence="8">DSM 15510 / CIP 108128 / LMG 27833 / NCIMB 13906 / BL2</strain>
    </source>
</reference>
<dbReference type="PRINTS" id="PR00719">
    <property type="entry name" value="LMWPTPASE"/>
</dbReference>
<evidence type="ECO:0000256" key="4">
    <source>
        <dbReference type="ARBA" id="ARBA00022912"/>
    </source>
</evidence>
<dbReference type="SUPFAM" id="SSF52788">
    <property type="entry name" value="Phosphotyrosine protein phosphatases I"/>
    <property type="match status" value="1"/>
</dbReference>
<sequence>MSKPAVLFVCLGNICRSPLAEAAFRIEAERIGLDVAIDSAGTGDWHAGEPPDRRAQATALRHGVDISAYRARQVREQDFQRFTHIVALDPNNLAALAALAPADARAELSLLLDHVEGRKGHGVADPYYGDEAGFEAVWTEVTGAAQALAAKIAASS</sequence>
<dbReference type="AlphaFoldDB" id="B8EIC5"/>
<keyword evidence="8" id="KW-1185">Reference proteome</keyword>
<dbReference type="Gene3D" id="3.40.50.2300">
    <property type="match status" value="1"/>
</dbReference>
<name>B8EIC5_METSB</name>
<dbReference type="OrthoDB" id="9784339at2"/>
<keyword evidence="4" id="KW-0904">Protein phosphatase</keyword>
<dbReference type="RefSeq" id="WP_012591313.1">
    <property type="nucleotide sequence ID" value="NC_011666.1"/>
</dbReference>
<proteinExistence type="inferred from homology"/>
<feature type="active site" description="Nucleophile" evidence="5">
    <location>
        <position position="10"/>
    </location>
</feature>
<feature type="domain" description="Phosphotyrosine protein phosphatase I" evidence="6">
    <location>
        <begin position="4"/>
        <end position="151"/>
    </location>
</feature>
<dbReference type="CDD" id="cd16343">
    <property type="entry name" value="LMWPTP"/>
    <property type="match status" value="1"/>
</dbReference>
<evidence type="ECO:0000259" key="6">
    <source>
        <dbReference type="SMART" id="SM00226"/>
    </source>
</evidence>
<comment type="similarity">
    <text evidence="1">Belongs to the low molecular weight phosphotyrosine protein phosphatase family.</text>
</comment>
<evidence type="ECO:0000256" key="1">
    <source>
        <dbReference type="ARBA" id="ARBA00011063"/>
    </source>
</evidence>
<dbReference type="eggNOG" id="COG0394">
    <property type="taxonomic scope" value="Bacteria"/>
</dbReference>
<dbReference type="SMART" id="SM00226">
    <property type="entry name" value="LMWPc"/>
    <property type="match status" value="1"/>
</dbReference>
<dbReference type="InterPro" id="IPR036196">
    <property type="entry name" value="Ptyr_pPase_sf"/>
</dbReference>
<dbReference type="HOGENOM" id="CLU_071415_2_2_5"/>
<dbReference type="EC" id="3.1.3.48" evidence="2"/>
<gene>
    <name evidence="7" type="ordered locus">Msil_2313</name>
</gene>
<dbReference type="InterPro" id="IPR050438">
    <property type="entry name" value="LMW_PTPase"/>
</dbReference>
<dbReference type="PANTHER" id="PTHR11717:SF7">
    <property type="entry name" value="LOW MOLECULAR WEIGHT PHOSPHOTYROSINE PROTEIN PHOSPHATASE"/>
    <property type="match status" value="1"/>
</dbReference>
<evidence type="ECO:0000256" key="5">
    <source>
        <dbReference type="PIRSR" id="PIRSR617867-1"/>
    </source>
</evidence>
<keyword evidence="3" id="KW-0378">Hydrolase</keyword>
<feature type="active site" description="Proton donor" evidence="5">
    <location>
        <position position="125"/>
    </location>
</feature>
<protein>
    <recommendedName>
        <fullName evidence="2">protein-tyrosine-phosphatase</fullName>
        <ecNumber evidence="2">3.1.3.48</ecNumber>
    </recommendedName>
</protein>
<evidence type="ECO:0000313" key="7">
    <source>
        <dbReference type="EMBL" id="ACK51244.1"/>
    </source>
</evidence>
<organism evidence="7 8">
    <name type="scientific">Methylocella silvestris (strain DSM 15510 / CIP 108128 / LMG 27833 / NCIMB 13906 / BL2)</name>
    <dbReference type="NCBI Taxonomy" id="395965"/>
    <lineage>
        <taxon>Bacteria</taxon>
        <taxon>Pseudomonadati</taxon>
        <taxon>Pseudomonadota</taxon>
        <taxon>Alphaproteobacteria</taxon>
        <taxon>Hyphomicrobiales</taxon>
        <taxon>Beijerinckiaceae</taxon>
        <taxon>Methylocella</taxon>
    </lineage>
</organism>
<dbReference type="GO" id="GO:0004725">
    <property type="term" value="F:protein tyrosine phosphatase activity"/>
    <property type="evidence" value="ECO:0007669"/>
    <property type="project" value="UniProtKB-EC"/>
</dbReference>
<evidence type="ECO:0000313" key="8">
    <source>
        <dbReference type="Proteomes" id="UP000002257"/>
    </source>
</evidence>
<dbReference type="STRING" id="395965.Msil_2313"/>
<dbReference type="KEGG" id="msl:Msil_2313"/>
<accession>B8EIC5</accession>
<dbReference type="PANTHER" id="PTHR11717">
    <property type="entry name" value="LOW MOLECULAR WEIGHT PROTEIN TYROSINE PHOSPHATASE"/>
    <property type="match status" value="1"/>
</dbReference>
<dbReference type="InterPro" id="IPR023485">
    <property type="entry name" value="Ptyr_pPase"/>
</dbReference>
<dbReference type="InterPro" id="IPR017867">
    <property type="entry name" value="Tyr_phospatase_low_mol_wt"/>
</dbReference>
<dbReference type="Pfam" id="PF01451">
    <property type="entry name" value="LMWPc"/>
    <property type="match status" value="1"/>
</dbReference>
<dbReference type="Proteomes" id="UP000002257">
    <property type="component" value="Chromosome"/>
</dbReference>
<evidence type="ECO:0000256" key="2">
    <source>
        <dbReference type="ARBA" id="ARBA00013064"/>
    </source>
</evidence>
<dbReference type="EMBL" id="CP001280">
    <property type="protein sequence ID" value="ACK51244.1"/>
    <property type="molecule type" value="Genomic_DNA"/>
</dbReference>